<name>A0A0A8Z6E7_ARUDO</name>
<dbReference type="AlphaFoldDB" id="A0A0A8Z6E7"/>
<organism evidence="1">
    <name type="scientific">Arundo donax</name>
    <name type="common">Giant reed</name>
    <name type="synonym">Donax arundinaceus</name>
    <dbReference type="NCBI Taxonomy" id="35708"/>
    <lineage>
        <taxon>Eukaryota</taxon>
        <taxon>Viridiplantae</taxon>
        <taxon>Streptophyta</taxon>
        <taxon>Embryophyta</taxon>
        <taxon>Tracheophyta</taxon>
        <taxon>Spermatophyta</taxon>
        <taxon>Magnoliopsida</taxon>
        <taxon>Liliopsida</taxon>
        <taxon>Poales</taxon>
        <taxon>Poaceae</taxon>
        <taxon>PACMAD clade</taxon>
        <taxon>Arundinoideae</taxon>
        <taxon>Arundineae</taxon>
        <taxon>Arundo</taxon>
    </lineage>
</organism>
<evidence type="ECO:0000313" key="1">
    <source>
        <dbReference type="EMBL" id="JAD34381.1"/>
    </source>
</evidence>
<reference evidence="1" key="1">
    <citation type="submission" date="2014-09" db="EMBL/GenBank/DDBJ databases">
        <authorList>
            <person name="Magalhaes I.L.F."/>
            <person name="Oliveira U."/>
            <person name="Santos F.R."/>
            <person name="Vidigal T.H.D.A."/>
            <person name="Brescovit A.D."/>
            <person name="Santos A.J."/>
        </authorList>
    </citation>
    <scope>NUCLEOTIDE SEQUENCE</scope>
    <source>
        <tissue evidence="1">Shoot tissue taken approximately 20 cm above the soil surface</tissue>
    </source>
</reference>
<sequence>MLENYLRKVQRCACKPEP</sequence>
<accession>A0A0A8Z6E7</accession>
<reference evidence="1" key="2">
    <citation type="journal article" date="2015" name="Data Brief">
        <title>Shoot transcriptome of the giant reed, Arundo donax.</title>
        <authorList>
            <person name="Barrero R.A."/>
            <person name="Guerrero F.D."/>
            <person name="Moolhuijzen P."/>
            <person name="Goolsby J.A."/>
            <person name="Tidwell J."/>
            <person name="Bellgard S.E."/>
            <person name="Bellgard M.I."/>
        </authorList>
    </citation>
    <scope>NUCLEOTIDE SEQUENCE</scope>
    <source>
        <tissue evidence="1">Shoot tissue taken approximately 20 cm above the soil surface</tissue>
    </source>
</reference>
<proteinExistence type="predicted"/>
<dbReference type="EMBL" id="GBRH01263514">
    <property type="protein sequence ID" value="JAD34381.1"/>
    <property type="molecule type" value="Transcribed_RNA"/>
</dbReference>
<protein>
    <submittedName>
        <fullName evidence="1">Uncharacterized protein</fullName>
    </submittedName>
</protein>